<accession>A0A8I1EDH0</accession>
<organism evidence="1 2">
    <name type="scientific">Pseudomonas putida</name>
    <name type="common">Arthrobacter siderocapsulatus</name>
    <dbReference type="NCBI Taxonomy" id="303"/>
    <lineage>
        <taxon>Bacteria</taxon>
        <taxon>Pseudomonadati</taxon>
        <taxon>Pseudomonadota</taxon>
        <taxon>Gammaproteobacteria</taxon>
        <taxon>Pseudomonadales</taxon>
        <taxon>Pseudomonadaceae</taxon>
        <taxon>Pseudomonas</taxon>
    </lineage>
</organism>
<dbReference type="RefSeq" id="WP_198746861.1">
    <property type="nucleotide sequence ID" value="NZ_JAEHTE010000002.1"/>
</dbReference>
<sequence length="190" mass="20723">MDSTASAAPGLDAFNTEGMSPAAMVGQGNLILSALTDTEEGYKKWPRIAVGYYDSLLLHAFFHAQHHRCPVGGEEVSDEHAQRGLKNAKQYLRDIFEASNDPAGFLAKRFEADNPLMERCKNGWREVVADQRRAASAKKKQDKATREAFVSQHAAAPEGTIAELAAKHGKSKAEIRRLKAAGLLHTLGQP</sequence>
<gene>
    <name evidence="1" type="ORF">JEU22_04920</name>
</gene>
<evidence type="ECO:0000313" key="1">
    <source>
        <dbReference type="EMBL" id="MBI6883248.1"/>
    </source>
</evidence>
<dbReference type="Proteomes" id="UP000637061">
    <property type="component" value="Unassembled WGS sequence"/>
</dbReference>
<evidence type="ECO:0000313" key="2">
    <source>
        <dbReference type="Proteomes" id="UP000637061"/>
    </source>
</evidence>
<dbReference type="EMBL" id="JAEHTE010000002">
    <property type="protein sequence ID" value="MBI6883248.1"/>
    <property type="molecule type" value="Genomic_DNA"/>
</dbReference>
<reference evidence="1" key="1">
    <citation type="submission" date="2020-12" db="EMBL/GenBank/DDBJ databases">
        <title>Enhanced detection system for hospital associated transmission using whole genome sequencing surveillance.</title>
        <authorList>
            <person name="Harrison L.H."/>
            <person name="Van Tyne D."/>
            <person name="Marsh J.W."/>
            <person name="Griffith M.P."/>
            <person name="Snyder D.J."/>
            <person name="Cooper V.S."/>
            <person name="Mustapha M."/>
        </authorList>
    </citation>
    <scope>NUCLEOTIDE SEQUENCE</scope>
    <source>
        <strain evidence="1">PSB00042</strain>
    </source>
</reference>
<proteinExistence type="predicted"/>
<name>A0A8I1EDH0_PSEPU</name>
<protein>
    <submittedName>
        <fullName evidence="1">Uncharacterized protein</fullName>
    </submittedName>
</protein>
<comment type="caution">
    <text evidence="1">The sequence shown here is derived from an EMBL/GenBank/DDBJ whole genome shotgun (WGS) entry which is preliminary data.</text>
</comment>
<dbReference type="AlphaFoldDB" id="A0A8I1EDH0"/>